<evidence type="ECO:0000256" key="5">
    <source>
        <dbReference type="ARBA" id="ARBA00023136"/>
    </source>
</evidence>
<evidence type="ECO:0000256" key="4">
    <source>
        <dbReference type="ARBA" id="ARBA00022989"/>
    </source>
</evidence>
<keyword evidence="5 6" id="KW-0472">Membrane</keyword>
<feature type="transmembrane region" description="Helical" evidence="6">
    <location>
        <begin position="24"/>
        <end position="43"/>
    </location>
</feature>
<dbReference type="PANTHER" id="PTHR21716">
    <property type="entry name" value="TRANSMEMBRANE PROTEIN"/>
    <property type="match status" value="1"/>
</dbReference>
<feature type="transmembrane region" description="Helical" evidence="6">
    <location>
        <begin position="157"/>
        <end position="176"/>
    </location>
</feature>
<dbReference type="GO" id="GO:0055085">
    <property type="term" value="P:transmembrane transport"/>
    <property type="evidence" value="ECO:0007669"/>
    <property type="project" value="TreeGrafter"/>
</dbReference>
<name>A0A9D2LQG9_9FIRM</name>
<organism evidence="7 8">
    <name type="scientific">Candidatus Blautia faecavium</name>
    <dbReference type="NCBI Taxonomy" id="2838487"/>
    <lineage>
        <taxon>Bacteria</taxon>
        <taxon>Bacillati</taxon>
        <taxon>Bacillota</taxon>
        <taxon>Clostridia</taxon>
        <taxon>Lachnospirales</taxon>
        <taxon>Lachnospiraceae</taxon>
        <taxon>Blautia</taxon>
    </lineage>
</organism>
<feature type="transmembrane region" description="Helical" evidence="6">
    <location>
        <begin position="301"/>
        <end position="329"/>
    </location>
</feature>
<dbReference type="Proteomes" id="UP000823842">
    <property type="component" value="Unassembled WGS sequence"/>
</dbReference>
<comment type="similarity">
    <text evidence="2">Belongs to the autoinducer-2 exporter (AI-2E) (TC 2.A.86) family.</text>
</comment>
<reference evidence="7" key="1">
    <citation type="journal article" date="2021" name="PeerJ">
        <title>Extensive microbial diversity within the chicken gut microbiome revealed by metagenomics and culture.</title>
        <authorList>
            <person name="Gilroy R."/>
            <person name="Ravi A."/>
            <person name="Getino M."/>
            <person name="Pursley I."/>
            <person name="Horton D.L."/>
            <person name="Alikhan N.F."/>
            <person name="Baker D."/>
            <person name="Gharbi K."/>
            <person name="Hall N."/>
            <person name="Watson M."/>
            <person name="Adriaenssens E.M."/>
            <person name="Foster-Nyarko E."/>
            <person name="Jarju S."/>
            <person name="Secka A."/>
            <person name="Antonio M."/>
            <person name="Oren A."/>
            <person name="Chaudhuri R.R."/>
            <person name="La Ragione R."/>
            <person name="Hildebrand F."/>
            <person name="Pallen M.J."/>
        </authorList>
    </citation>
    <scope>NUCLEOTIDE SEQUENCE</scope>
    <source>
        <strain evidence="7">ChiSjej1B19-5720</strain>
    </source>
</reference>
<keyword evidence="4 6" id="KW-1133">Transmembrane helix</keyword>
<reference evidence="7" key="2">
    <citation type="submission" date="2021-04" db="EMBL/GenBank/DDBJ databases">
        <authorList>
            <person name="Gilroy R."/>
        </authorList>
    </citation>
    <scope>NUCLEOTIDE SEQUENCE</scope>
    <source>
        <strain evidence="7">ChiSjej1B19-5720</strain>
    </source>
</reference>
<evidence type="ECO:0000256" key="1">
    <source>
        <dbReference type="ARBA" id="ARBA00004141"/>
    </source>
</evidence>
<evidence type="ECO:0000256" key="2">
    <source>
        <dbReference type="ARBA" id="ARBA00009773"/>
    </source>
</evidence>
<feature type="transmembrane region" description="Helical" evidence="6">
    <location>
        <begin position="63"/>
        <end position="84"/>
    </location>
</feature>
<dbReference type="PANTHER" id="PTHR21716:SF68">
    <property type="entry name" value="TRANSPORT PROTEIN YTVI-RELATED"/>
    <property type="match status" value="1"/>
</dbReference>
<dbReference type="Pfam" id="PF01594">
    <property type="entry name" value="AI-2E_transport"/>
    <property type="match status" value="1"/>
</dbReference>
<proteinExistence type="inferred from homology"/>
<gene>
    <name evidence="7" type="ORF">IAA06_01560</name>
</gene>
<keyword evidence="3 6" id="KW-0812">Transmembrane</keyword>
<dbReference type="EMBL" id="DWYZ01000037">
    <property type="protein sequence ID" value="HJB27469.1"/>
    <property type="molecule type" value="Genomic_DNA"/>
</dbReference>
<evidence type="ECO:0000256" key="6">
    <source>
        <dbReference type="SAM" id="Phobius"/>
    </source>
</evidence>
<accession>A0A9D2LQG9</accession>
<protein>
    <submittedName>
        <fullName evidence="7">AI-2E family transporter</fullName>
    </submittedName>
</protein>
<evidence type="ECO:0000256" key="3">
    <source>
        <dbReference type="ARBA" id="ARBA00022692"/>
    </source>
</evidence>
<evidence type="ECO:0000313" key="7">
    <source>
        <dbReference type="EMBL" id="HJB27469.1"/>
    </source>
</evidence>
<dbReference type="InterPro" id="IPR002549">
    <property type="entry name" value="AI-2E-like"/>
</dbReference>
<sequence>MQIEWKRRLTIGGIIAGVLLGYRYLFPVVLPFLAAWILASWLYPATVKVEKRWKIKRTLTGSLLLAVIFGIVGLLFYLGIAELFSQIKTAVSNYYVFENWFGNFVDHCCQMLENITGIGAGQSRRYVLTQVNNIQEQLVQAVSPQTIPKIFSGVKNILVVFSGIVVVFISTVLIIGDMENLRKKIWDYHWLVGTRHVLRRLKKTTVTYLKAQVIIMTLVAVVCAAGLWIIKSPYFLIFGIGLGVLDALPLIGTGMFLYPAGVVYLIKGNTFAAIGCVLLDVVTSFLREFLEPRLLGGKLGISPIVVLAAVYIGFFLFGAWGVILGPLAFSTIYEIGKEWDVWD</sequence>
<feature type="transmembrane region" description="Helical" evidence="6">
    <location>
        <begin position="236"/>
        <end position="258"/>
    </location>
</feature>
<evidence type="ECO:0000313" key="8">
    <source>
        <dbReference type="Proteomes" id="UP000823842"/>
    </source>
</evidence>
<dbReference type="GO" id="GO:0016020">
    <property type="term" value="C:membrane"/>
    <property type="evidence" value="ECO:0007669"/>
    <property type="project" value="UniProtKB-SubCell"/>
</dbReference>
<dbReference type="AlphaFoldDB" id="A0A9D2LQG9"/>
<feature type="transmembrane region" description="Helical" evidence="6">
    <location>
        <begin position="270"/>
        <end position="289"/>
    </location>
</feature>
<feature type="transmembrane region" description="Helical" evidence="6">
    <location>
        <begin position="208"/>
        <end position="230"/>
    </location>
</feature>
<comment type="subcellular location">
    <subcellularLocation>
        <location evidence="1">Membrane</location>
        <topology evidence="1">Multi-pass membrane protein</topology>
    </subcellularLocation>
</comment>
<comment type="caution">
    <text evidence="7">The sequence shown here is derived from an EMBL/GenBank/DDBJ whole genome shotgun (WGS) entry which is preliminary data.</text>
</comment>